<keyword evidence="5 6" id="KW-0472">Membrane</keyword>
<protein>
    <submittedName>
        <fullName evidence="8">DMT family transporter</fullName>
    </submittedName>
</protein>
<feature type="transmembrane region" description="Helical" evidence="6">
    <location>
        <begin position="283"/>
        <end position="301"/>
    </location>
</feature>
<dbReference type="RefSeq" id="WP_273640018.1">
    <property type="nucleotide sequence ID" value="NZ_JAQQXP010000001.1"/>
</dbReference>
<evidence type="ECO:0000256" key="1">
    <source>
        <dbReference type="ARBA" id="ARBA00004141"/>
    </source>
</evidence>
<dbReference type="Pfam" id="PF00892">
    <property type="entry name" value="EamA"/>
    <property type="match status" value="2"/>
</dbReference>
<reference evidence="8 9" key="1">
    <citation type="submission" date="2022-10" db="EMBL/GenBank/DDBJ databases">
        <title>Alteromonas sp. chi3 Genome sequencing.</title>
        <authorList>
            <person name="Park S."/>
        </authorList>
    </citation>
    <scope>NUCLEOTIDE SEQUENCE [LARGE SCALE GENOMIC DNA]</scope>
    <source>
        <strain evidence="9">chi3</strain>
    </source>
</reference>
<dbReference type="EMBL" id="JAQQXP010000001">
    <property type="protein sequence ID" value="MDC8830990.1"/>
    <property type="molecule type" value="Genomic_DNA"/>
</dbReference>
<evidence type="ECO:0000313" key="9">
    <source>
        <dbReference type="Proteomes" id="UP001218788"/>
    </source>
</evidence>
<dbReference type="PANTHER" id="PTHR32322:SF2">
    <property type="entry name" value="EAMA DOMAIN-CONTAINING PROTEIN"/>
    <property type="match status" value="1"/>
</dbReference>
<keyword evidence="3 6" id="KW-0812">Transmembrane</keyword>
<evidence type="ECO:0000313" key="8">
    <source>
        <dbReference type="EMBL" id="MDC8830990.1"/>
    </source>
</evidence>
<comment type="subcellular location">
    <subcellularLocation>
        <location evidence="1">Membrane</location>
        <topology evidence="1">Multi-pass membrane protein</topology>
    </subcellularLocation>
</comment>
<feature type="transmembrane region" description="Helical" evidence="6">
    <location>
        <begin position="7"/>
        <end position="28"/>
    </location>
</feature>
<comment type="similarity">
    <text evidence="2">Belongs to the EamA transporter family.</text>
</comment>
<feature type="transmembrane region" description="Helical" evidence="6">
    <location>
        <begin position="40"/>
        <end position="58"/>
    </location>
</feature>
<evidence type="ECO:0000259" key="7">
    <source>
        <dbReference type="Pfam" id="PF00892"/>
    </source>
</evidence>
<feature type="transmembrane region" description="Helical" evidence="6">
    <location>
        <begin position="190"/>
        <end position="212"/>
    </location>
</feature>
<feature type="transmembrane region" description="Helical" evidence="6">
    <location>
        <begin position="128"/>
        <end position="148"/>
    </location>
</feature>
<keyword evidence="9" id="KW-1185">Reference proteome</keyword>
<proteinExistence type="inferred from homology"/>
<comment type="caution">
    <text evidence="8">The sequence shown here is derived from an EMBL/GenBank/DDBJ whole genome shotgun (WGS) entry which is preliminary data.</text>
</comment>
<evidence type="ECO:0000256" key="4">
    <source>
        <dbReference type="ARBA" id="ARBA00022989"/>
    </source>
</evidence>
<evidence type="ECO:0000256" key="5">
    <source>
        <dbReference type="ARBA" id="ARBA00023136"/>
    </source>
</evidence>
<feature type="transmembrane region" description="Helical" evidence="6">
    <location>
        <begin position="70"/>
        <end position="89"/>
    </location>
</feature>
<accession>A0ABT5L1R8</accession>
<feature type="transmembrane region" description="Helical" evidence="6">
    <location>
        <begin position="101"/>
        <end position="121"/>
    </location>
</feature>
<feature type="transmembrane region" description="Helical" evidence="6">
    <location>
        <begin position="160"/>
        <end position="178"/>
    </location>
</feature>
<feature type="domain" description="EamA" evidence="7">
    <location>
        <begin position="9"/>
        <end position="144"/>
    </location>
</feature>
<evidence type="ECO:0000256" key="3">
    <source>
        <dbReference type="ARBA" id="ARBA00022692"/>
    </source>
</evidence>
<dbReference type="PANTHER" id="PTHR32322">
    <property type="entry name" value="INNER MEMBRANE TRANSPORTER"/>
    <property type="match status" value="1"/>
</dbReference>
<dbReference type="SUPFAM" id="SSF103481">
    <property type="entry name" value="Multidrug resistance efflux transporter EmrE"/>
    <property type="match status" value="1"/>
</dbReference>
<dbReference type="InterPro" id="IPR037185">
    <property type="entry name" value="EmrE-like"/>
</dbReference>
<keyword evidence="4 6" id="KW-1133">Transmembrane helix</keyword>
<name>A0ABT5L1R8_9ALTE</name>
<feature type="transmembrane region" description="Helical" evidence="6">
    <location>
        <begin position="218"/>
        <end position="237"/>
    </location>
</feature>
<dbReference type="InterPro" id="IPR000620">
    <property type="entry name" value="EamA_dom"/>
</dbReference>
<evidence type="ECO:0000256" key="6">
    <source>
        <dbReference type="SAM" id="Phobius"/>
    </source>
</evidence>
<gene>
    <name evidence="8" type="ORF">OIK42_09470</name>
</gene>
<dbReference type="InterPro" id="IPR050638">
    <property type="entry name" value="AA-Vitamin_Transporters"/>
</dbReference>
<dbReference type="Proteomes" id="UP001218788">
    <property type="component" value="Unassembled WGS sequence"/>
</dbReference>
<feature type="transmembrane region" description="Helical" evidence="6">
    <location>
        <begin position="249"/>
        <end position="271"/>
    </location>
</feature>
<organism evidence="8 9">
    <name type="scientific">Alteromonas gilva</name>
    <dbReference type="NCBI Taxonomy" id="2987522"/>
    <lineage>
        <taxon>Bacteria</taxon>
        <taxon>Pseudomonadati</taxon>
        <taxon>Pseudomonadota</taxon>
        <taxon>Gammaproteobacteria</taxon>
        <taxon>Alteromonadales</taxon>
        <taxon>Alteromonadaceae</taxon>
        <taxon>Alteromonas/Salinimonas group</taxon>
        <taxon>Alteromonas</taxon>
    </lineage>
</organism>
<feature type="domain" description="EamA" evidence="7">
    <location>
        <begin position="160"/>
        <end position="262"/>
    </location>
</feature>
<sequence length="305" mass="33590">MDSQYRPLYGFCLSLTTAVLWGVLPLFLTVCLQAMDSQTITLYRFVAAAILVGAWLLYRRQLPKVHRYRKAIIVLAIACTFMLVVNYVFNVAGLQYLSPGSVQVFMQVAPFALMIGGVFLYKEHFSRLQFWGAGSLLIGLMLFFNQRLPQIIASDSEDSIGIIFTFIAAVTWAGYALCQKPLMKNMSAMQLTLIIYILGSFILLPFTSPFAIASINEVQGWALLFCCLNTFIAYGAFTEAMRVWYASRVSAVIATAPVFTFISMASAEALFPGRFEQPPLGPLAIVGAAMVISGSVMAALGRGKR</sequence>
<evidence type="ECO:0000256" key="2">
    <source>
        <dbReference type="ARBA" id="ARBA00007362"/>
    </source>
</evidence>